<keyword evidence="2" id="KW-0812">Transmembrane</keyword>
<keyword evidence="4" id="KW-1185">Reference proteome</keyword>
<reference evidence="3" key="1">
    <citation type="journal article" date="2021" name="Sci. Rep.">
        <title>Diploid genomic architecture of Nitzschia inconspicua, an elite biomass production diatom.</title>
        <authorList>
            <person name="Oliver A."/>
            <person name="Podell S."/>
            <person name="Pinowska A."/>
            <person name="Traller J.C."/>
            <person name="Smith S.R."/>
            <person name="McClure R."/>
            <person name="Beliaev A."/>
            <person name="Bohutskyi P."/>
            <person name="Hill E.A."/>
            <person name="Rabines A."/>
            <person name="Zheng H."/>
            <person name="Allen L.Z."/>
            <person name="Kuo A."/>
            <person name="Grigoriev I.V."/>
            <person name="Allen A.E."/>
            <person name="Hazlebeck D."/>
            <person name="Allen E.E."/>
        </authorList>
    </citation>
    <scope>NUCLEOTIDE SEQUENCE</scope>
    <source>
        <strain evidence="3">Hildebrandi</strain>
    </source>
</reference>
<evidence type="ECO:0000256" key="2">
    <source>
        <dbReference type="SAM" id="Phobius"/>
    </source>
</evidence>
<feature type="region of interest" description="Disordered" evidence="1">
    <location>
        <begin position="1"/>
        <end position="113"/>
    </location>
</feature>
<protein>
    <submittedName>
        <fullName evidence="3">Uncharacterized protein</fullName>
    </submittedName>
</protein>
<sequence length="289" mass="32169">MAPTRQSSTAKKRSRQDRSGENEQEEVDVDLQSPIAKKRNTFKSPPPSSSAQRGSRSAAAAATTPSRGAANTRPSPVNEEEEEEQVYKGRNFSMEKDSGDDAEIEAPPPLSRSNIVIETTDKTAVATAIKSTPAAATSTIQSVKEVPIPEIEDDDLDGKQTIGKDEQFTPGIRPPRLRRPNLRELCVLLLVLGILFLVGYLVLWTAVALLDATDKILEVHQCRLQLLGDGDNSNTNYQTFNNNNRQEDYVRQELETQLQYWKRHAKQNEAFAQGYKDEYQAILQRLEGG</sequence>
<keyword evidence="2" id="KW-0472">Membrane</keyword>
<proteinExistence type="predicted"/>
<dbReference type="EMBL" id="JAGRRH010000015">
    <property type="protein sequence ID" value="KAG7357203.1"/>
    <property type="molecule type" value="Genomic_DNA"/>
</dbReference>
<reference evidence="3" key="2">
    <citation type="submission" date="2021-04" db="EMBL/GenBank/DDBJ databases">
        <authorList>
            <person name="Podell S."/>
        </authorList>
    </citation>
    <scope>NUCLEOTIDE SEQUENCE</scope>
    <source>
        <strain evidence="3">Hildebrandi</strain>
    </source>
</reference>
<keyword evidence="2" id="KW-1133">Transmembrane helix</keyword>
<feature type="compositionally biased region" description="Low complexity" evidence="1">
    <location>
        <begin position="49"/>
        <end position="70"/>
    </location>
</feature>
<gene>
    <name evidence="3" type="ORF">IV203_001891</name>
</gene>
<organism evidence="3 4">
    <name type="scientific">Nitzschia inconspicua</name>
    <dbReference type="NCBI Taxonomy" id="303405"/>
    <lineage>
        <taxon>Eukaryota</taxon>
        <taxon>Sar</taxon>
        <taxon>Stramenopiles</taxon>
        <taxon>Ochrophyta</taxon>
        <taxon>Bacillariophyta</taxon>
        <taxon>Bacillariophyceae</taxon>
        <taxon>Bacillariophycidae</taxon>
        <taxon>Bacillariales</taxon>
        <taxon>Bacillariaceae</taxon>
        <taxon>Nitzschia</taxon>
    </lineage>
</organism>
<evidence type="ECO:0000256" key="1">
    <source>
        <dbReference type="SAM" id="MobiDB-lite"/>
    </source>
</evidence>
<comment type="caution">
    <text evidence="3">The sequence shown here is derived from an EMBL/GenBank/DDBJ whole genome shotgun (WGS) entry which is preliminary data.</text>
</comment>
<dbReference type="Proteomes" id="UP000693970">
    <property type="component" value="Unassembled WGS sequence"/>
</dbReference>
<feature type="region of interest" description="Disordered" evidence="1">
    <location>
        <begin position="153"/>
        <end position="172"/>
    </location>
</feature>
<feature type="transmembrane region" description="Helical" evidence="2">
    <location>
        <begin position="185"/>
        <end position="210"/>
    </location>
</feature>
<dbReference type="AlphaFoldDB" id="A0A9K3L875"/>
<accession>A0A9K3L875</accession>
<evidence type="ECO:0000313" key="4">
    <source>
        <dbReference type="Proteomes" id="UP000693970"/>
    </source>
</evidence>
<evidence type="ECO:0000313" key="3">
    <source>
        <dbReference type="EMBL" id="KAG7357203.1"/>
    </source>
</evidence>
<name>A0A9K3L875_9STRA</name>